<feature type="domain" description="GGDEF" evidence="4">
    <location>
        <begin position="295"/>
        <end position="428"/>
    </location>
</feature>
<sequence>MKRPWQRNRRKQTLSTKLTWANLVTSGTVILLSTLFLLGIQSYFFTSALVRQTQAQAAMGSENMSAAMLFGDQLAAGDILAALRVVPDVQAAVVYDNANGRFASYQRDAGAGVGQAMPPAPAKASASGTTLSWRHVTVAEPLIVKRQRLGTLVVQSSLGSVYHQLALYLALTIPVMLAVLAIAHLVLSRLQRFITGPLRALSETSAQISRLGDYAIRAEVSSLADIGMLSTAFNTMLERIQKRESELEAEISERKRVEVKLDRLAHFDNVTQLHNRHFFNERLEAVIARAAQCQERAVVMFIDLDNFKAVNDTLGHDIGDDLLRLVSRSLADTLRPGDAIARIGGDEFAIILENVHQIDAAAMVAERCLLKIAQPIAISGHEIHISASIGISVYPDHAASMHELLKYADSAMYYAKNSGKNAYRLFTHSMQEDARKRFTLDNNLRRALERKEFVLHYQPQIDLRTGAICGAEALIRWIHPDLGMISPADFIPVAEESGMIVAIGEWVLREACHELRAWHDAGHAIRMSINLSGRQLSEDGLVASVLAIVDDSGIDARWLELELTESMLMDASASVIDKLHTLKRAGIVLAIDDFGTGYSSMSYLKTFPVSALKIDRSFVQDLPHSTEDAAITRAIIALARSLKMETVAEGIETQEQGEFLRANGCDKAQGYHYGRPLPAAQIRELLRRGKHEERDRALPCSA</sequence>
<dbReference type="PANTHER" id="PTHR44757:SF2">
    <property type="entry name" value="BIOFILM ARCHITECTURE MAINTENANCE PROTEIN MBAA"/>
    <property type="match status" value="1"/>
</dbReference>
<dbReference type="SMART" id="SM00304">
    <property type="entry name" value="HAMP"/>
    <property type="match status" value="1"/>
</dbReference>
<evidence type="ECO:0000259" key="4">
    <source>
        <dbReference type="PROSITE" id="PS50887"/>
    </source>
</evidence>
<dbReference type="SUPFAM" id="SSF141868">
    <property type="entry name" value="EAL domain-like"/>
    <property type="match status" value="1"/>
</dbReference>
<dbReference type="InterPro" id="IPR033417">
    <property type="entry name" value="CHASE8"/>
</dbReference>
<evidence type="ECO:0000256" key="1">
    <source>
        <dbReference type="SAM" id="Phobius"/>
    </source>
</evidence>
<dbReference type="EMBL" id="VVIW01000034">
    <property type="protein sequence ID" value="NHZ44580.1"/>
    <property type="molecule type" value="Genomic_DNA"/>
</dbReference>
<dbReference type="SMART" id="SM00052">
    <property type="entry name" value="EAL"/>
    <property type="match status" value="1"/>
</dbReference>
<dbReference type="InterPro" id="IPR029787">
    <property type="entry name" value="Nucleotide_cyclase"/>
</dbReference>
<dbReference type="Gene3D" id="3.20.20.450">
    <property type="entry name" value="EAL domain"/>
    <property type="match status" value="1"/>
</dbReference>
<dbReference type="Pfam" id="PF00563">
    <property type="entry name" value="EAL"/>
    <property type="match status" value="1"/>
</dbReference>
<dbReference type="SMART" id="SM00267">
    <property type="entry name" value="GGDEF"/>
    <property type="match status" value="1"/>
</dbReference>
<dbReference type="PANTHER" id="PTHR44757">
    <property type="entry name" value="DIGUANYLATE CYCLASE DGCP"/>
    <property type="match status" value="1"/>
</dbReference>
<dbReference type="Pfam" id="PF00990">
    <property type="entry name" value="GGDEF"/>
    <property type="match status" value="1"/>
</dbReference>
<dbReference type="PROSITE" id="PS50887">
    <property type="entry name" value="GGDEF"/>
    <property type="match status" value="1"/>
</dbReference>
<evidence type="ECO:0000259" key="2">
    <source>
        <dbReference type="PROSITE" id="PS50883"/>
    </source>
</evidence>
<keyword evidence="1" id="KW-0472">Membrane</keyword>
<evidence type="ECO:0000259" key="3">
    <source>
        <dbReference type="PROSITE" id="PS50885"/>
    </source>
</evidence>
<dbReference type="InterPro" id="IPR052155">
    <property type="entry name" value="Biofilm_reg_signaling"/>
</dbReference>
<feature type="domain" description="EAL" evidence="2">
    <location>
        <begin position="437"/>
        <end position="690"/>
    </location>
</feature>
<evidence type="ECO:0000313" key="6">
    <source>
        <dbReference type="Proteomes" id="UP000819052"/>
    </source>
</evidence>
<feature type="transmembrane region" description="Helical" evidence="1">
    <location>
        <begin position="165"/>
        <end position="187"/>
    </location>
</feature>
<dbReference type="Gene3D" id="3.30.70.270">
    <property type="match status" value="1"/>
</dbReference>
<dbReference type="NCBIfam" id="TIGR00254">
    <property type="entry name" value="GGDEF"/>
    <property type="match status" value="1"/>
</dbReference>
<dbReference type="CDD" id="cd01948">
    <property type="entry name" value="EAL"/>
    <property type="match status" value="1"/>
</dbReference>
<feature type="transmembrane region" description="Helical" evidence="1">
    <location>
        <begin position="20"/>
        <end position="44"/>
    </location>
</feature>
<dbReference type="InterPro" id="IPR001633">
    <property type="entry name" value="EAL_dom"/>
</dbReference>
<keyword evidence="6" id="KW-1185">Reference proteome</keyword>
<proteinExistence type="predicted"/>
<dbReference type="RefSeq" id="WP_167081364.1">
    <property type="nucleotide sequence ID" value="NZ_VVIW01000034.1"/>
</dbReference>
<dbReference type="SUPFAM" id="SSF158472">
    <property type="entry name" value="HAMP domain-like"/>
    <property type="match status" value="1"/>
</dbReference>
<comment type="caution">
    <text evidence="5">The sequence shown here is derived from an EMBL/GenBank/DDBJ whole genome shotgun (WGS) entry which is preliminary data.</text>
</comment>
<keyword evidence="1" id="KW-1133">Transmembrane helix</keyword>
<dbReference type="InterPro" id="IPR003660">
    <property type="entry name" value="HAMP_dom"/>
</dbReference>
<keyword evidence="1" id="KW-0812">Transmembrane</keyword>
<name>A0ABX0MJK0_9BURK</name>
<protein>
    <submittedName>
        <fullName evidence="5">EAL domain-containing protein</fullName>
    </submittedName>
</protein>
<dbReference type="CDD" id="cd01949">
    <property type="entry name" value="GGDEF"/>
    <property type="match status" value="1"/>
</dbReference>
<dbReference type="CDD" id="cd06225">
    <property type="entry name" value="HAMP"/>
    <property type="match status" value="1"/>
</dbReference>
<dbReference type="PROSITE" id="PS50883">
    <property type="entry name" value="EAL"/>
    <property type="match status" value="1"/>
</dbReference>
<dbReference type="InterPro" id="IPR000160">
    <property type="entry name" value="GGDEF_dom"/>
</dbReference>
<dbReference type="Pfam" id="PF00672">
    <property type="entry name" value="HAMP"/>
    <property type="match status" value="1"/>
</dbReference>
<feature type="domain" description="HAMP" evidence="3">
    <location>
        <begin position="192"/>
        <end position="245"/>
    </location>
</feature>
<dbReference type="InterPro" id="IPR043128">
    <property type="entry name" value="Rev_trsase/Diguanyl_cyclase"/>
</dbReference>
<dbReference type="PROSITE" id="PS50885">
    <property type="entry name" value="HAMP"/>
    <property type="match status" value="1"/>
</dbReference>
<organism evidence="5 6">
    <name type="scientific">Massilia aquatica</name>
    <dbReference type="NCBI Taxonomy" id="2609000"/>
    <lineage>
        <taxon>Bacteria</taxon>
        <taxon>Pseudomonadati</taxon>
        <taxon>Pseudomonadota</taxon>
        <taxon>Betaproteobacteria</taxon>
        <taxon>Burkholderiales</taxon>
        <taxon>Oxalobacteraceae</taxon>
        <taxon>Telluria group</taxon>
        <taxon>Massilia</taxon>
    </lineage>
</organism>
<evidence type="ECO:0000313" key="5">
    <source>
        <dbReference type="EMBL" id="NHZ44580.1"/>
    </source>
</evidence>
<dbReference type="SUPFAM" id="SSF55073">
    <property type="entry name" value="Nucleotide cyclase"/>
    <property type="match status" value="1"/>
</dbReference>
<dbReference type="InterPro" id="IPR035919">
    <property type="entry name" value="EAL_sf"/>
</dbReference>
<dbReference type="Pfam" id="PF17152">
    <property type="entry name" value="CHASE8"/>
    <property type="match status" value="1"/>
</dbReference>
<reference evidence="5 6" key="1">
    <citation type="submission" date="2019-09" db="EMBL/GenBank/DDBJ databases">
        <title>Taxonomy of Antarctic Massilia spp.: description of Massilia rubra sp. nov., Massilia aquatica sp. nov., Massilia mucilaginosa sp. nov., Massilia frigida sp. nov. isolated from streams, lakes and regoliths.</title>
        <authorList>
            <person name="Holochova P."/>
            <person name="Sedlacek I."/>
            <person name="Kralova S."/>
            <person name="Maslanova I."/>
            <person name="Busse H.-J."/>
            <person name="Stankova E."/>
            <person name="Vrbovska V."/>
            <person name="Kovarovic V."/>
            <person name="Bartak M."/>
            <person name="Svec P."/>
            <person name="Pantucek R."/>
        </authorList>
    </citation>
    <scope>NUCLEOTIDE SEQUENCE [LARGE SCALE GENOMIC DNA]</scope>
    <source>
        <strain evidence="5 6">CCM 8693</strain>
    </source>
</reference>
<dbReference type="Proteomes" id="UP000819052">
    <property type="component" value="Unassembled WGS sequence"/>
</dbReference>
<gene>
    <name evidence="5" type="ORF">F1609_31145</name>
</gene>
<dbReference type="Gene3D" id="6.10.340.10">
    <property type="match status" value="1"/>
</dbReference>
<accession>A0ABX0MJK0</accession>